<dbReference type="Gene3D" id="3.40.190.290">
    <property type="match status" value="1"/>
</dbReference>
<dbReference type="InterPro" id="IPR036390">
    <property type="entry name" value="WH_DNA-bd_sf"/>
</dbReference>
<dbReference type="RefSeq" id="WP_178123351.1">
    <property type="nucleotide sequence ID" value="NZ_JBHSTH010000017.1"/>
</dbReference>
<sequence length="297" mass="32411">MFDLNDVAVFVQIVDAGSFAGAARRTGTPPNTLSRRVKQLEEIMGVRLLHRSTRKLVLTDAGEALYERSANQVMDLMEVSRQLVQGNQEPTGRVRVAAPADFFEIFQMDFVAGFLAQYPKVRLDFVLNDQRADLIAEGIDLAFRSGALSDSSLVARKISTGRRILAASRTYLDAYGTPENVYALGEHACIRTSPSSAQTHWHLVGPQGSLQIDVSGQFCASTAQSQLKASIAGLGICLLPEPILRSSLVSGHLVQVLPSYSQQNNDLSILYPSRKQIPLAVSTFVVQAIAHLQEQNT</sequence>
<evidence type="ECO:0000256" key="1">
    <source>
        <dbReference type="ARBA" id="ARBA00009437"/>
    </source>
</evidence>
<dbReference type="InterPro" id="IPR036388">
    <property type="entry name" value="WH-like_DNA-bd_sf"/>
</dbReference>
<keyword evidence="2" id="KW-0805">Transcription regulation</keyword>
<evidence type="ECO:0000256" key="4">
    <source>
        <dbReference type="ARBA" id="ARBA00023163"/>
    </source>
</evidence>
<reference evidence="6 7" key="1">
    <citation type="submission" date="2019-11" db="EMBL/GenBank/DDBJ databases">
        <title>Pseudomonas karstica sp. nov. and Pseudomonas spelaei sp. nov. from karst caves.</title>
        <authorList>
            <person name="Zeman M."/>
        </authorList>
    </citation>
    <scope>NUCLEOTIDE SEQUENCE [LARGE SCALE GENOMIC DNA]</scope>
    <source>
        <strain evidence="6 7">CCM 7893</strain>
    </source>
</reference>
<dbReference type="FunFam" id="1.10.10.10:FF:000001">
    <property type="entry name" value="LysR family transcriptional regulator"/>
    <property type="match status" value="1"/>
</dbReference>
<dbReference type="PANTHER" id="PTHR30537">
    <property type="entry name" value="HTH-TYPE TRANSCRIPTIONAL REGULATOR"/>
    <property type="match status" value="1"/>
</dbReference>
<evidence type="ECO:0000256" key="3">
    <source>
        <dbReference type="ARBA" id="ARBA00023125"/>
    </source>
</evidence>
<dbReference type="EMBL" id="WNNK01000012">
    <property type="protein sequence ID" value="MUF05776.1"/>
    <property type="molecule type" value="Genomic_DNA"/>
</dbReference>
<evidence type="ECO:0000313" key="7">
    <source>
        <dbReference type="Proteomes" id="UP000438196"/>
    </source>
</evidence>
<keyword evidence="3" id="KW-0238">DNA-binding</keyword>
<keyword evidence="4" id="KW-0804">Transcription</keyword>
<dbReference type="GO" id="GO:0003700">
    <property type="term" value="F:DNA-binding transcription factor activity"/>
    <property type="evidence" value="ECO:0007669"/>
    <property type="project" value="InterPro"/>
</dbReference>
<comment type="similarity">
    <text evidence="1">Belongs to the LysR transcriptional regulatory family.</text>
</comment>
<accession>A0A6I3WGX7</accession>
<gene>
    <name evidence="6" type="ORF">GNF76_15590</name>
</gene>
<dbReference type="InterPro" id="IPR005119">
    <property type="entry name" value="LysR_subst-bd"/>
</dbReference>
<comment type="caution">
    <text evidence="6">The sequence shown here is derived from an EMBL/GenBank/DDBJ whole genome shotgun (WGS) entry which is preliminary data.</text>
</comment>
<protein>
    <submittedName>
        <fullName evidence="6">LysR family transcriptional regulator</fullName>
    </submittedName>
</protein>
<organism evidence="6 7">
    <name type="scientific">Pseudomonas spelaei</name>
    <dbReference type="NCBI Taxonomy" id="1055469"/>
    <lineage>
        <taxon>Bacteria</taxon>
        <taxon>Pseudomonadati</taxon>
        <taxon>Pseudomonadota</taxon>
        <taxon>Gammaproteobacteria</taxon>
        <taxon>Pseudomonadales</taxon>
        <taxon>Pseudomonadaceae</taxon>
        <taxon>Pseudomonas</taxon>
    </lineage>
</organism>
<dbReference type="GO" id="GO:0006351">
    <property type="term" value="P:DNA-templated transcription"/>
    <property type="evidence" value="ECO:0007669"/>
    <property type="project" value="TreeGrafter"/>
</dbReference>
<dbReference type="PROSITE" id="PS50931">
    <property type="entry name" value="HTH_LYSR"/>
    <property type="match status" value="1"/>
</dbReference>
<evidence type="ECO:0000256" key="2">
    <source>
        <dbReference type="ARBA" id="ARBA00023015"/>
    </source>
</evidence>
<keyword evidence="7" id="KW-1185">Reference proteome</keyword>
<dbReference type="Pfam" id="PF03466">
    <property type="entry name" value="LysR_substrate"/>
    <property type="match status" value="1"/>
</dbReference>
<dbReference type="SUPFAM" id="SSF46785">
    <property type="entry name" value="Winged helix' DNA-binding domain"/>
    <property type="match status" value="1"/>
</dbReference>
<dbReference type="Gene3D" id="1.10.10.10">
    <property type="entry name" value="Winged helix-like DNA-binding domain superfamily/Winged helix DNA-binding domain"/>
    <property type="match status" value="1"/>
</dbReference>
<dbReference type="Pfam" id="PF00126">
    <property type="entry name" value="HTH_1"/>
    <property type="match status" value="1"/>
</dbReference>
<dbReference type="InterPro" id="IPR000847">
    <property type="entry name" value="LysR_HTH_N"/>
</dbReference>
<dbReference type="CDD" id="cd08422">
    <property type="entry name" value="PBP2_CrgA_like"/>
    <property type="match status" value="1"/>
</dbReference>
<evidence type="ECO:0000313" key="6">
    <source>
        <dbReference type="EMBL" id="MUF05776.1"/>
    </source>
</evidence>
<dbReference type="InterPro" id="IPR058163">
    <property type="entry name" value="LysR-type_TF_proteobact-type"/>
</dbReference>
<dbReference type="AlphaFoldDB" id="A0A6I3WGX7"/>
<evidence type="ECO:0000259" key="5">
    <source>
        <dbReference type="PROSITE" id="PS50931"/>
    </source>
</evidence>
<name>A0A6I3WGX7_9PSED</name>
<feature type="domain" description="HTH lysR-type" evidence="5">
    <location>
        <begin position="2"/>
        <end position="59"/>
    </location>
</feature>
<proteinExistence type="inferred from homology"/>
<dbReference type="SUPFAM" id="SSF53850">
    <property type="entry name" value="Periplasmic binding protein-like II"/>
    <property type="match status" value="1"/>
</dbReference>
<dbReference type="PANTHER" id="PTHR30537:SF5">
    <property type="entry name" value="HTH-TYPE TRANSCRIPTIONAL ACTIVATOR TTDR-RELATED"/>
    <property type="match status" value="1"/>
</dbReference>
<dbReference type="Proteomes" id="UP000438196">
    <property type="component" value="Unassembled WGS sequence"/>
</dbReference>
<dbReference type="GO" id="GO:0043565">
    <property type="term" value="F:sequence-specific DNA binding"/>
    <property type="evidence" value="ECO:0007669"/>
    <property type="project" value="TreeGrafter"/>
</dbReference>